<keyword evidence="1" id="KW-0812">Transmembrane</keyword>
<dbReference type="RefSeq" id="WP_115123352.1">
    <property type="nucleotide sequence ID" value="NZ_QRAO01000002.1"/>
</dbReference>
<dbReference type="AlphaFoldDB" id="A0A370QFK9"/>
<keyword evidence="1" id="KW-0472">Membrane</keyword>
<keyword evidence="3" id="KW-1185">Reference proteome</keyword>
<reference evidence="2 3" key="1">
    <citation type="submission" date="2018-07" db="EMBL/GenBank/DDBJ databases">
        <title>Genomic Encyclopedia of Type Strains, Phase IV (KMG-IV): sequencing the most valuable type-strain genomes for metagenomic binning, comparative biology and taxonomic classification.</title>
        <authorList>
            <person name="Goeker M."/>
        </authorList>
    </citation>
    <scope>NUCLEOTIDE SEQUENCE [LARGE SCALE GENOMIC DNA]</scope>
    <source>
        <strain evidence="2 3">DSM 101478</strain>
    </source>
</reference>
<dbReference type="Proteomes" id="UP000255317">
    <property type="component" value="Unassembled WGS sequence"/>
</dbReference>
<feature type="transmembrane region" description="Helical" evidence="1">
    <location>
        <begin position="12"/>
        <end position="28"/>
    </location>
</feature>
<organism evidence="2 3">
    <name type="scientific">Marinirhabdus gelatinilytica</name>
    <dbReference type="NCBI Taxonomy" id="1703343"/>
    <lineage>
        <taxon>Bacteria</taxon>
        <taxon>Pseudomonadati</taxon>
        <taxon>Bacteroidota</taxon>
        <taxon>Flavobacteriia</taxon>
        <taxon>Flavobacteriales</taxon>
        <taxon>Flavobacteriaceae</taxon>
    </lineage>
</organism>
<accession>A0A370QFK9</accession>
<keyword evidence="1" id="KW-1133">Transmembrane helix</keyword>
<proteinExistence type="predicted"/>
<evidence type="ECO:0000256" key="1">
    <source>
        <dbReference type="SAM" id="Phobius"/>
    </source>
</evidence>
<evidence type="ECO:0000313" key="2">
    <source>
        <dbReference type="EMBL" id="RDK87152.1"/>
    </source>
</evidence>
<evidence type="ECO:0000313" key="3">
    <source>
        <dbReference type="Proteomes" id="UP000255317"/>
    </source>
</evidence>
<protein>
    <submittedName>
        <fullName evidence="2">Uncharacterized protein</fullName>
    </submittedName>
</protein>
<name>A0A370QFK9_9FLAO</name>
<feature type="transmembrane region" description="Helical" evidence="1">
    <location>
        <begin position="73"/>
        <end position="97"/>
    </location>
</feature>
<sequence length="103" mass="11793">MSIRPYWQFYKAVFPFVMATGLVALALFGVVWGYFLFCTLGLVIGVVGFKNFRKNELYTYYNLGITKLKLFKISFAINLIIGLPIFLVFLSLFLLLFGKTSII</sequence>
<dbReference type="EMBL" id="QRAO01000002">
    <property type="protein sequence ID" value="RDK87152.1"/>
    <property type="molecule type" value="Genomic_DNA"/>
</dbReference>
<gene>
    <name evidence="2" type="ORF">C8D94_102334</name>
</gene>
<comment type="caution">
    <text evidence="2">The sequence shown here is derived from an EMBL/GenBank/DDBJ whole genome shotgun (WGS) entry which is preliminary data.</text>
</comment>
<dbReference type="OrthoDB" id="1454111at2"/>